<evidence type="ECO:0000256" key="6">
    <source>
        <dbReference type="ARBA" id="ARBA00022691"/>
    </source>
</evidence>
<dbReference type="InterPro" id="IPR025789">
    <property type="entry name" value="DOT1_dom"/>
</dbReference>
<evidence type="ECO:0000256" key="10">
    <source>
        <dbReference type="ARBA" id="ARBA00047770"/>
    </source>
</evidence>
<evidence type="ECO:0000256" key="8">
    <source>
        <dbReference type="ARBA" id="ARBA00023242"/>
    </source>
</evidence>
<keyword evidence="7 11" id="KW-0156">Chromatin regulator</keyword>
<dbReference type="GO" id="GO:0000077">
    <property type="term" value="P:DNA damage checkpoint signaling"/>
    <property type="evidence" value="ECO:0007669"/>
    <property type="project" value="TreeGrafter"/>
</dbReference>
<evidence type="ECO:0000256" key="11">
    <source>
        <dbReference type="RuleBase" id="RU271113"/>
    </source>
</evidence>
<evidence type="ECO:0000256" key="5">
    <source>
        <dbReference type="ARBA" id="ARBA00022679"/>
    </source>
</evidence>
<dbReference type="WBParaSite" id="SBAD_0000526101-mRNA-1">
    <property type="protein sequence ID" value="SBAD_0000526101-mRNA-1"/>
    <property type="gene ID" value="SBAD_0000526101"/>
</dbReference>
<evidence type="ECO:0000256" key="1">
    <source>
        <dbReference type="ARBA" id="ARBA00004123"/>
    </source>
</evidence>
<dbReference type="InterPro" id="IPR029063">
    <property type="entry name" value="SAM-dependent_MTases_sf"/>
</dbReference>
<comment type="subcellular location">
    <subcellularLocation>
        <location evidence="1 11">Nucleus</location>
    </subcellularLocation>
</comment>
<keyword evidence="8 11" id="KW-0539">Nucleus</keyword>
<sequence length="1125" mass="125929">MMIQKAQLKLCSPAGGESVVYSWPLCMTKQYNGAAEIIETIRWIGEDYPEVKIVIERFTIHNVDTTSFESMKNMCDKFNGTVKTIKQLWQGVTQPKEKQRASTALLRHIVQQVYNHSVSEPDKLNQYEPFSPEVYGETSYDLIAKMIEKVDLTEDDLFIDLGSGVGQVVLQIAGGSPCYKCIGIEKGEWPNKFAVVLEKEFRKWMKWYGKKHQPFELINGDFLDEKYRDVIMQASVIFVNNFAFGPEVDHKVEELASMPESVSWTGKPVTYYLHTIDRSKLEDYFACIKNNPHDVYHRVSLSKSSSSKCSSRDSSSSNSRDASLAKSRSPQRKDENVVIGTTTRRQWSNWIAQQEKMKTRNINSKMAEEEHVLSKDIGSEKETAARTTGEMKFIITGKTQRKSSSSNKSKKVFGIKPVPKVGSHAKRTLTSKKGKHGSDRWMRTYHWVNQKHKEISVETTDSAIDATEMTKNKALDVFLDSIRRQFENFLIYMQSDDYRRRLLEEIETERIKNRELMYLCDQREKQIKKLQEDGLELLQARLEEVDIVASSTNELLTQAKEIVIYHKALQSKSNSLQDEIQKLEHNNEILGFPDNLTREEVKMNLAFEIDALFGHRKMLMTQQRKLEKEIRLLEEEFPEKVYTELQPFVPLNGPPQELATKSDYLTLPTTKKARRKSGKSNKDTASASMGAIVADQRRNDLSGGPGSEGVSQSQSEQDIEERIKDMVRKALSVDTAAKNAEKERKARNAEKRREEKFKRKTDSAAFAASTGRSPCDPEPRSSISASIKTPIFIPESQSRNAATEAPAVTRHCHPFVTLAEAGVALGAASSALPPMQFCGSGGSAIDREAATGFASPPLPSTTSISGRSTLPRPSSEPTLSSSNPSPWRKSITPLGSEYPRVSSAYEQPSKPFAVQNLIKFPTTPVVDADQGQCPLTSEAQFHTASPDHFRAPASLYPATCMDFCWPTSSSPYNCVSHAMTAVQLSTPSYNTFRDTASSVDSGYAGTASDSPHPSVCSSGRQEFAAFTPEPISYRNKFKNSSNTGNPGNPHDYSNPGNPVVDDASSTDVTDPKPLQPFRIPRKISHELLQHSDAAINRSPLATTVTAKKDDSSWRNALFPSRGKRK</sequence>
<dbReference type="Proteomes" id="UP000270296">
    <property type="component" value="Unassembled WGS sequence"/>
</dbReference>
<dbReference type="AlphaFoldDB" id="A0A183IN55"/>
<feature type="region of interest" description="Disordered" evidence="12">
    <location>
        <begin position="850"/>
        <end position="891"/>
    </location>
</feature>
<dbReference type="PROSITE" id="PS51569">
    <property type="entry name" value="DOT1"/>
    <property type="match status" value="1"/>
</dbReference>
<dbReference type="GO" id="GO:0032259">
    <property type="term" value="P:methylation"/>
    <property type="evidence" value="ECO:0007669"/>
    <property type="project" value="UniProtKB-KW"/>
</dbReference>
<keyword evidence="4 11" id="KW-0489">Methyltransferase</keyword>
<dbReference type="EC" id="2.1.1.360" evidence="2 11"/>
<reference evidence="14 15" key="2">
    <citation type="submission" date="2018-11" db="EMBL/GenBank/DDBJ databases">
        <authorList>
            <consortium name="Pathogen Informatics"/>
        </authorList>
    </citation>
    <scope>NUCLEOTIDE SEQUENCE [LARGE SCALE GENOMIC DNA]</scope>
</reference>
<evidence type="ECO:0000256" key="12">
    <source>
        <dbReference type="SAM" id="MobiDB-lite"/>
    </source>
</evidence>
<dbReference type="CDD" id="cd20902">
    <property type="entry name" value="CC_DOT1L"/>
    <property type="match status" value="1"/>
</dbReference>
<dbReference type="FunFam" id="3.40.50.150:FF:000033">
    <property type="entry name" value="Histone-lysine N-methyltransferase, H3 lysine-79 specific"/>
    <property type="match status" value="1"/>
</dbReference>
<feature type="region of interest" description="Disordered" evidence="12">
    <location>
        <begin position="732"/>
        <end position="782"/>
    </location>
</feature>
<feature type="region of interest" description="Disordered" evidence="12">
    <location>
        <begin position="305"/>
        <end position="338"/>
    </location>
</feature>
<feature type="compositionally biased region" description="Polar residues" evidence="12">
    <location>
        <begin position="1007"/>
        <end position="1019"/>
    </location>
</feature>
<evidence type="ECO:0000256" key="9">
    <source>
        <dbReference type="ARBA" id="ARBA00029821"/>
    </source>
</evidence>
<gene>
    <name evidence="14" type="ORF">SBAD_LOCUS5051</name>
</gene>
<evidence type="ECO:0000256" key="3">
    <source>
        <dbReference type="ARBA" id="ARBA00020987"/>
    </source>
</evidence>
<dbReference type="GO" id="GO:0035097">
    <property type="term" value="C:histone methyltransferase complex"/>
    <property type="evidence" value="ECO:0007669"/>
    <property type="project" value="UniProtKB-ARBA"/>
</dbReference>
<protein>
    <recommendedName>
        <fullName evidence="3 11">Histone-lysine N-methyltransferase, H3 lysine-79 specific</fullName>
        <ecNumber evidence="2 11">2.1.1.360</ecNumber>
    </recommendedName>
    <alternativeName>
        <fullName evidence="9 11">Histone H3-K79 methyltransferase</fullName>
    </alternativeName>
</protein>
<comment type="miscellaneous">
    <text evidence="11">In contrast to other lysine histone methyltransferases, it does not contain a SET domain, suggesting the existence of another mechanism for methylation of lysine residues of histones.</text>
</comment>
<dbReference type="InterPro" id="IPR030445">
    <property type="entry name" value="H3-K79_meTrfase"/>
</dbReference>
<name>A0A183IN55_9BILA</name>
<proteinExistence type="inferred from homology"/>
<organism evidence="16">
    <name type="scientific">Soboliphyme baturini</name>
    <dbReference type="NCBI Taxonomy" id="241478"/>
    <lineage>
        <taxon>Eukaryota</taxon>
        <taxon>Metazoa</taxon>
        <taxon>Ecdysozoa</taxon>
        <taxon>Nematoda</taxon>
        <taxon>Enoplea</taxon>
        <taxon>Dorylaimia</taxon>
        <taxon>Dioctophymatida</taxon>
        <taxon>Dioctophymatoidea</taxon>
        <taxon>Soboliphymatidae</taxon>
        <taxon>Soboliphyme</taxon>
    </lineage>
</organism>
<evidence type="ECO:0000256" key="2">
    <source>
        <dbReference type="ARBA" id="ARBA00012190"/>
    </source>
</evidence>
<feature type="domain" description="DOT1" evidence="13">
    <location>
        <begin position="17"/>
        <end position="332"/>
    </location>
</feature>
<reference evidence="16" key="1">
    <citation type="submission" date="2016-06" db="UniProtKB">
        <authorList>
            <consortium name="WormBaseParasite"/>
        </authorList>
    </citation>
    <scope>IDENTIFICATION</scope>
</reference>
<dbReference type="PANTHER" id="PTHR21451">
    <property type="entry name" value="HISTONE H3 METHYLTRANSFERASE"/>
    <property type="match status" value="1"/>
</dbReference>
<feature type="region of interest" description="Disordered" evidence="12">
    <location>
        <begin position="397"/>
        <end position="437"/>
    </location>
</feature>
<comment type="catalytic activity">
    <reaction evidence="10 11">
        <text>L-lysyl(79)-[histone H3] + 3 S-adenosyl-L-methionine = N(6),N(6),N(6)-trimethyl-L-lysyl(79)-[histone H3] + 3 S-adenosyl-L-homocysteine + 3 H(+)</text>
        <dbReference type="Rhea" id="RHEA:60328"/>
        <dbReference type="Rhea" id="RHEA-COMP:15549"/>
        <dbReference type="Rhea" id="RHEA-COMP:15552"/>
        <dbReference type="ChEBI" id="CHEBI:15378"/>
        <dbReference type="ChEBI" id="CHEBI:29969"/>
        <dbReference type="ChEBI" id="CHEBI:57856"/>
        <dbReference type="ChEBI" id="CHEBI:59789"/>
        <dbReference type="ChEBI" id="CHEBI:61961"/>
        <dbReference type="EC" id="2.1.1.360"/>
    </reaction>
</comment>
<feature type="region of interest" description="Disordered" evidence="12">
    <location>
        <begin position="1090"/>
        <end position="1125"/>
    </location>
</feature>
<dbReference type="PANTHER" id="PTHR21451:SF0">
    <property type="entry name" value="HISTONE-LYSINE N-METHYLTRANSFERASE, H3 LYSINE-79 SPECIFIC"/>
    <property type="match status" value="1"/>
</dbReference>
<feature type="region of interest" description="Disordered" evidence="12">
    <location>
        <begin position="1034"/>
        <end position="1078"/>
    </location>
</feature>
<keyword evidence="6 11" id="KW-0949">S-adenosyl-L-methionine</keyword>
<feature type="compositionally biased region" description="Low complexity" evidence="12">
    <location>
        <begin position="305"/>
        <end position="327"/>
    </location>
</feature>
<feature type="compositionally biased region" description="Low complexity" evidence="12">
    <location>
        <begin position="867"/>
        <end position="886"/>
    </location>
</feature>
<dbReference type="OrthoDB" id="443402at2759"/>
<keyword evidence="5 11" id="KW-0808">Transferase</keyword>
<dbReference type="Gene3D" id="1.10.260.60">
    <property type="match status" value="1"/>
</dbReference>
<feature type="compositionally biased region" description="Low complexity" evidence="12">
    <location>
        <begin position="1059"/>
        <end position="1068"/>
    </location>
</feature>
<dbReference type="Gene3D" id="3.40.50.150">
    <property type="entry name" value="Vaccinia Virus protein VP39"/>
    <property type="match status" value="1"/>
</dbReference>
<feature type="compositionally biased region" description="Basic and acidic residues" evidence="12">
    <location>
        <begin position="739"/>
        <end position="762"/>
    </location>
</feature>
<accession>A0A183IN55</accession>
<evidence type="ECO:0000313" key="16">
    <source>
        <dbReference type="WBParaSite" id="SBAD_0000526101-mRNA-1"/>
    </source>
</evidence>
<dbReference type="GO" id="GO:0006281">
    <property type="term" value="P:DNA repair"/>
    <property type="evidence" value="ECO:0007669"/>
    <property type="project" value="TreeGrafter"/>
</dbReference>
<evidence type="ECO:0000256" key="7">
    <source>
        <dbReference type="ARBA" id="ARBA00022853"/>
    </source>
</evidence>
<dbReference type="SUPFAM" id="SSF53335">
    <property type="entry name" value="S-adenosyl-L-methionine-dependent methyltransferases"/>
    <property type="match status" value="1"/>
</dbReference>
<feature type="region of interest" description="Disordered" evidence="12">
    <location>
        <begin position="999"/>
        <end position="1019"/>
    </location>
</feature>
<dbReference type="GO" id="GO:0140956">
    <property type="term" value="F:histone H3K79 trimethyltransferase activity"/>
    <property type="evidence" value="ECO:0007669"/>
    <property type="project" value="UniProtKB-EC"/>
</dbReference>
<evidence type="ECO:0000256" key="4">
    <source>
        <dbReference type="ARBA" id="ARBA00022603"/>
    </source>
</evidence>
<evidence type="ECO:0000259" key="13">
    <source>
        <dbReference type="PROSITE" id="PS51569"/>
    </source>
</evidence>
<evidence type="ECO:0000313" key="15">
    <source>
        <dbReference type="Proteomes" id="UP000270296"/>
    </source>
</evidence>
<feature type="region of interest" description="Disordered" evidence="12">
    <location>
        <begin position="652"/>
        <end position="719"/>
    </location>
</feature>
<evidence type="ECO:0000313" key="14">
    <source>
        <dbReference type="EMBL" id="VDP06124.1"/>
    </source>
</evidence>
<comment type="similarity">
    <text evidence="11">Belongs to the class I-like SAM-binding methyltransferase superfamily. DOT1 family.</text>
</comment>
<keyword evidence="15" id="KW-1185">Reference proteome</keyword>
<dbReference type="Pfam" id="PF08123">
    <property type="entry name" value="DOT1"/>
    <property type="match status" value="1"/>
</dbReference>
<feature type="compositionally biased region" description="Basic residues" evidence="12">
    <location>
        <begin position="423"/>
        <end position="435"/>
    </location>
</feature>
<dbReference type="EMBL" id="UZAM01008723">
    <property type="protein sequence ID" value="VDP06124.1"/>
    <property type="molecule type" value="Genomic_DNA"/>
</dbReference>
<comment type="function">
    <text evidence="11">Histone methyltransferase that specifically trimethylates histone H3 to form H3K79me3. This methylation is required for telomere silencing and for the pachytene checkpoint during the meiotic cell cycle by allowing the recruitment of RAD9 to double strand breaks. Nucleosomes are preferred as substrate compared to free histone.</text>
</comment>